<dbReference type="GO" id="GO:0000160">
    <property type="term" value="P:phosphorelay signal transduction system"/>
    <property type="evidence" value="ECO:0007669"/>
    <property type="project" value="InterPro"/>
</dbReference>
<organism evidence="5 6">
    <name type="scientific">Polyangium spumosum</name>
    <dbReference type="NCBI Taxonomy" id="889282"/>
    <lineage>
        <taxon>Bacteria</taxon>
        <taxon>Pseudomonadati</taxon>
        <taxon>Myxococcota</taxon>
        <taxon>Polyangia</taxon>
        <taxon>Polyangiales</taxon>
        <taxon>Polyangiaceae</taxon>
        <taxon>Polyangium</taxon>
    </lineage>
</organism>
<dbReference type="EMBL" id="WJIE01000005">
    <property type="protein sequence ID" value="MRG94146.1"/>
    <property type="molecule type" value="Genomic_DNA"/>
</dbReference>
<dbReference type="Gene3D" id="3.40.50.2300">
    <property type="match status" value="1"/>
</dbReference>
<feature type="compositionally biased region" description="Low complexity" evidence="3">
    <location>
        <begin position="1"/>
        <end position="11"/>
    </location>
</feature>
<proteinExistence type="predicted"/>
<dbReference type="PROSITE" id="PS50110">
    <property type="entry name" value="RESPONSE_REGULATORY"/>
    <property type="match status" value="1"/>
</dbReference>
<dbReference type="Pfam" id="PF00072">
    <property type="entry name" value="Response_reg"/>
    <property type="match status" value="1"/>
</dbReference>
<keyword evidence="1 2" id="KW-0597">Phosphoprotein</keyword>
<sequence length="240" mass="26156">MARPLRPLADPGPRDGPPRLRGAALRQARGRARDREAPRLKIPPRRRHYVHFCSPIGVNALALRAKWTHACFGACVGLGDGRRNGIPGARVAVLGNGIGRAAGAGEVSATRRSRVLLVDDEPFIISSIRRILSDEHEVVAVSSGPEALAIVQAGARFDVVLCDVRMPGMNGFELYERLLVVAPEVAKQIVFFTGAAFTSDVRAFFTRVENVLLEKPVDPRELRAIVRRLVAEQKGAPPKR</sequence>
<dbReference type="PANTHER" id="PTHR44591">
    <property type="entry name" value="STRESS RESPONSE REGULATOR PROTEIN 1"/>
    <property type="match status" value="1"/>
</dbReference>
<evidence type="ECO:0000256" key="2">
    <source>
        <dbReference type="PROSITE-ProRule" id="PRU00169"/>
    </source>
</evidence>
<evidence type="ECO:0000259" key="4">
    <source>
        <dbReference type="PROSITE" id="PS50110"/>
    </source>
</evidence>
<keyword evidence="6" id="KW-1185">Reference proteome</keyword>
<protein>
    <submittedName>
        <fullName evidence="5">Response regulator</fullName>
    </submittedName>
</protein>
<reference evidence="5 6" key="1">
    <citation type="submission" date="2019-10" db="EMBL/GenBank/DDBJ databases">
        <title>A soil myxobacterium in the family Polyangiaceae.</title>
        <authorList>
            <person name="Li Y."/>
            <person name="Wang J."/>
        </authorList>
    </citation>
    <scope>NUCLEOTIDE SEQUENCE [LARGE SCALE GENOMIC DNA]</scope>
    <source>
        <strain evidence="5 6">DSM 14734</strain>
    </source>
</reference>
<evidence type="ECO:0000313" key="6">
    <source>
        <dbReference type="Proteomes" id="UP000440224"/>
    </source>
</evidence>
<feature type="domain" description="Response regulatory" evidence="4">
    <location>
        <begin position="114"/>
        <end position="230"/>
    </location>
</feature>
<evidence type="ECO:0000256" key="1">
    <source>
        <dbReference type="ARBA" id="ARBA00022553"/>
    </source>
</evidence>
<dbReference type="InterPro" id="IPR001789">
    <property type="entry name" value="Sig_transdc_resp-reg_receiver"/>
</dbReference>
<dbReference type="InterPro" id="IPR011006">
    <property type="entry name" value="CheY-like_superfamily"/>
</dbReference>
<feature type="region of interest" description="Disordered" evidence="3">
    <location>
        <begin position="1"/>
        <end position="40"/>
    </location>
</feature>
<evidence type="ECO:0000256" key="3">
    <source>
        <dbReference type="SAM" id="MobiDB-lite"/>
    </source>
</evidence>
<comment type="caution">
    <text evidence="5">The sequence shown here is derived from an EMBL/GenBank/DDBJ whole genome shotgun (WGS) entry which is preliminary data.</text>
</comment>
<dbReference type="OrthoDB" id="5512305at2"/>
<dbReference type="PANTHER" id="PTHR44591:SF3">
    <property type="entry name" value="RESPONSE REGULATORY DOMAIN-CONTAINING PROTEIN"/>
    <property type="match status" value="1"/>
</dbReference>
<feature type="modified residue" description="4-aspartylphosphate" evidence="2">
    <location>
        <position position="163"/>
    </location>
</feature>
<dbReference type="InterPro" id="IPR050595">
    <property type="entry name" value="Bact_response_regulator"/>
</dbReference>
<dbReference type="AlphaFoldDB" id="A0A6N7PTN1"/>
<gene>
    <name evidence="5" type="ORF">GF068_19795</name>
</gene>
<evidence type="ECO:0000313" key="5">
    <source>
        <dbReference type="EMBL" id="MRG94146.1"/>
    </source>
</evidence>
<dbReference type="SMART" id="SM00448">
    <property type="entry name" value="REC"/>
    <property type="match status" value="1"/>
</dbReference>
<dbReference type="SUPFAM" id="SSF52172">
    <property type="entry name" value="CheY-like"/>
    <property type="match status" value="1"/>
</dbReference>
<dbReference type="Proteomes" id="UP000440224">
    <property type="component" value="Unassembled WGS sequence"/>
</dbReference>
<name>A0A6N7PTN1_9BACT</name>
<accession>A0A6N7PTN1</accession>